<evidence type="ECO:0000256" key="7">
    <source>
        <dbReference type="SAM" id="MobiDB-lite"/>
    </source>
</evidence>
<feature type="transmembrane region" description="Helical" evidence="8">
    <location>
        <begin position="235"/>
        <end position="253"/>
    </location>
</feature>
<feature type="compositionally biased region" description="Low complexity" evidence="7">
    <location>
        <begin position="1"/>
        <end position="14"/>
    </location>
</feature>
<protein>
    <submittedName>
        <fullName evidence="9">Putative integral membrane protein (TIGR00698 family)</fullName>
    </submittedName>
</protein>
<keyword evidence="4 8" id="KW-0812">Transmembrane</keyword>
<keyword evidence="6 8" id="KW-0472">Membrane</keyword>
<comment type="similarity">
    <text evidence="2">Belongs to the UPF0324 family.</text>
</comment>
<dbReference type="AlphaFoldDB" id="A0A7Z0D4U3"/>
<feature type="region of interest" description="Disordered" evidence="7">
    <location>
        <begin position="1"/>
        <end position="22"/>
    </location>
</feature>
<feature type="transmembrane region" description="Helical" evidence="8">
    <location>
        <begin position="56"/>
        <end position="75"/>
    </location>
</feature>
<feature type="transmembrane region" description="Helical" evidence="8">
    <location>
        <begin position="87"/>
        <end position="106"/>
    </location>
</feature>
<keyword evidence="5 8" id="KW-1133">Transmembrane helix</keyword>
<dbReference type="RefSeq" id="WP_237248756.1">
    <property type="nucleotide sequence ID" value="NZ_JACBZP010000001.1"/>
</dbReference>
<feature type="transmembrane region" description="Helical" evidence="8">
    <location>
        <begin position="285"/>
        <end position="305"/>
    </location>
</feature>
<feature type="transmembrane region" description="Helical" evidence="8">
    <location>
        <begin position="202"/>
        <end position="223"/>
    </location>
</feature>
<evidence type="ECO:0000256" key="8">
    <source>
        <dbReference type="SAM" id="Phobius"/>
    </source>
</evidence>
<dbReference type="PANTHER" id="PTHR30106:SF1">
    <property type="entry name" value="UPF0324 MEMBRANE PROTEIN FN0533"/>
    <property type="match status" value="1"/>
</dbReference>
<organism evidence="9 10">
    <name type="scientific">Spelaeicoccus albus</name>
    <dbReference type="NCBI Taxonomy" id="1280376"/>
    <lineage>
        <taxon>Bacteria</taxon>
        <taxon>Bacillati</taxon>
        <taxon>Actinomycetota</taxon>
        <taxon>Actinomycetes</taxon>
        <taxon>Micrococcales</taxon>
        <taxon>Brevibacteriaceae</taxon>
        <taxon>Spelaeicoccus</taxon>
    </lineage>
</organism>
<dbReference type="GO" id="GO:0005886">
    <property type="term" value="C:plasma membrane"/>
    <property type="evidence" value="ECO:0007669"/>
    <property type="project" value="UniProtKB-SubCell"/>
</dbReference>
<feature type="transmembrane region" description="Helical" evidence="8">
    <location>
        <begin position="112"/>
        <end position="130"/>
    </location>
</feature>
<evidence type="ECO:0000256" key="4">
    <source>
        <dbReference type="ARBA" id="ARBA00022692"/>
    </source>
</evidence>
<dbReference type="InterPro" id="IPR018383">
    <property type="entry name" value="UPF0324_pro"/>
</dbReference>
<dbReference type="Proteomes" id="UP000539111">
    <property type="component" value="Unassembled WGS sequence"/>
</dbReference>
<feature type="transmembrane region" description="Helical" evidence="8">
    <location>
        <begin position="344"/>
        <end position="365"/>
    </location>
</feature>
<gene>
    <name evidence="9" type="ORF">BJY26_003197</name>
</gene>
<feature type="transmembrane region" description="Helical" evidence="8">
    <location>
        <begin position="311"/>
        <end position="332"/>
    </location>
</feature>
<name>A0A7Z0D4U3_9MICO</name>
<keyword evidence="3" id="KW-1003">Cell membrane</keyword>
<evidence type="ECO:0000313" key="10">
    <source>
        <dbReference type="Proteomes" id="UP000539111"/>
    </source>
</evidence>
<evidence type="ECO:0000256" key="3">
    <source>
        <dbReference type="ARBA" id="ARBA00022475"/>
    </source>
</evidence>
<comment type="subcellular location">
    <subcellularLocation>
        <location evidence="1">Cell membrane</location>
        <topology evidence="1">Multi-pass membrane protein</topology>
    </subcellularLocation>
</comment>
<evidence type="ECO:0000313" key="9">
    <source>
        <dbReference type="EMBL" id="NYI68891.1"/>
    </source>
</evidence>
<evidence type="ECO:0000256" key="2">
    <source>
        <dbReference type="ARBA" id="ARBA00007977"/>
    </source>
</evidence>
<evidence type="ECO:0000256" key="1">
    <source>
        <dbReference type="ARBA" id="ARBA00004651"/>
    </source>
</evidence>
<accession>A0A7Z0D4U3</accession>
<evidence type="ECO:0000256" key="6">
    <source>
        <dbReference type="ARBA" id="ARBA00023136"/>
    </source>
</evidence>
<proteinExistence type="inferred from homology"/>
<feature type="transmembrane region" description="Helical" evidence="8">
    <location>
        <begin position="142"/>
        <end position="162"/>
    </location>
</feature>
<feature type="transmembrane region" description="Helical" evidence="8">
    <location>
        <begin position="168"/>
        <end position="190"/>
    </location>
</feature>
<comment type="caution">
    <text evidence="9">The sequence shown here is derived from an EMBL/GenBank/DDBJ whole genome shotgun (WGS) entry which is preliminary data.</text>
</comment>
<dbReference type="Pfam" id="PF03601">
    <property type="entry name" value="Cons_hypoth698"/>
    <property type="match status" value="1"/>
</dbReference>
<reference evidence="9 10" key="1">
    <citation type="submission" date="2020-07" db="EMBL/GenBank/DDBJ databases">
        <title>Sequencing the genomes of 1000 actinobacteria strains.</title>
        <authorList>
            <person name="Klenk H.-P."/>
        </authorList>
    </citation>
    <scope>NUCLEOTIDE SEQUENCE [LARGE SCALE GENOMIC DNA]</scope>
    <source>
        <strain evidence="9 10">DSM 26341</strain>
    </source>
</reference>
<dbReference type="EMBL" id="JACBZP010000001">
    <property type="protein sequence ID" value="NYI68891.1"/>
    <property type="molecule type" value="Genomic_DNA"/>
</dbReference>
<feature type="transmembrane region" description="Helical" evidence="8">
    <location>
        <begin position="29"/>
        <end position="50"/>
    </location>
</feature>
<dbReference type="PANTHER" id="PTHR30106">
    <property type="entry name" value="INNER MEMBRANE PROTEIN YEIH-RELATED"/>
    <property type="match status" value="1"/>
</dbReference>
<evidence type="ECO:0000256" key="5">
    <source>
        <dbReference type="ARBA" id="ARBA00022989"/>
    </source>
</evidence>
<sequence>MTNDRTTAMTDSSPAAPPAPSRPRTLLRLLPGLALTFAIAVVATILGTFVPVVGGPVFGIVIGVLLAAFLRPGTVLDSGTKFSSKRILQASIVVLGSGLSLTQVVSVGAASLPVMLGTLAVALLGGWLLGKALRVDGEIGTLISVGTGICGASAIAAVTAVIDAAESKVAYAIGTIFTFNVAAVLVYPTLGHLLGLSQHAFGLWAGTAINDTSSVVAAAYTYGSSAGAYGVVVKLTRTLMIIPISVVLALFVARRRSRALELAPDGGAAAADGGTTRRRVPWKKIVPLFIVGFLVASALDSVGAIPDSWHAPLSFAGVFMITMALSGIGLSTRLATLKSAGHRPLLLGGILFVLVGASSLLLQAATGTL</sequence>
<keyword evidence="10" id="KW-1185">Reference proteome</keyword>